<sequence>MIESLHEKEMTKSSKTYLIFGFLLVISFNWDTLSAQGNDDRIQPYQENGYYWQYNGEPVILLGGTDDDNLFQMPNLREHLEELREAGGNYIRNTMSDRRSGGFEEYPFQKLANVMYDLDQWNEEYWQRFENMLRLTSEMDIIVQIEVWDRFDYSRENWPPHPYNPANNINYNYEDSGFQPEYPEHPGANEQPFFFTTPDQQNNQIVLQYQQKFVNKLLDHTMEYPNVLYCIDNETSGEEAWAIYWAEFIRDRADTEKRKVNITQMWDDWDLTAEEHRRTIDHPDRFDFLDVSQNNHQTDETHWENFLWVRNYIESEPRPINSVKIYGADGGRHGGDNIDAVEKFWRLIFAGAASARFHRPESGLGLQELSKTQLRSARMFLDEFNIFSAEPDSGHKQISNRGEDEAYLTRIQGNQYAVFFTNGGDVNVDMPEADGSWQVRWLDISKSNWTENQSLNSRNSIHLKAPGDGHWVAVISKM</sequence>
<name>A0ABS9KH82_9BACT</name>
<dbReference type="InterPro" id="IPR017853">
    <property type="entry name" value="GH"/>
</dbReference>
<organism evidence="1 2">
    <name type="scientific">Rhodohalobacter sulfatireducens</name>
    <dbReference type="NCBI Taxonomy" id="2911366"/>
    <lineage>
        <taxon>Bacteria</taxon>
        <taxon>Pseudomonadati</taxon>
        <taxon>Balneolota</taxon>
        <taxon>Balneolia</taxon>
        <taxon>Balneolales</taxon>
        <taxon>Balneolaceae</taxon>
        <taxon>Rhodohalobacter</taxon>
    </lineage>
</organism>
<proteinExistence type="predicted"/>
<comment type="caution">
    <text evidence="1">The sequence shown here is derived from an EMBL/GenBank/DDBJ whole genome shotgun (WGS) entry which is preliminary data.</text>
</comment>
<evidence type="ECO:0000313" key="1">
    <source>
        <dbReference type="EMBL" id="MCG2590209.1"/>
    </source>
</evidence>
<dbReference type="Proteomes" id="UP001165366">
    <property type="component" value="Unassembled WGS sequence"/>
</dbReference>
<dbReference type="SUPFAM" id="SSF51445">
    <property type="entry name" value="(Trans)glycosidases"/>
    <property type="match status" value="1"/>
</dbReference>
<evidence type="ECO:0000313" key="2">
    <source>
        <dbReference type="Proteomes" id="UP001165366"/>
    </source>
</evidence>
<reference evidence="1" key="1">
    <citation type="submission" date="2022-01" db="EMBL/GenBank/DDBJ databases">
        <authorList>
            <person name="Wang Y."/>
        </authorList>
    </citation>
    <scope>NUCLEOTIDE SEQUENCE</scope>
    <source>
        <strain evidence="1">WB101</strain>
    </source>
</reference>
<dbReference type="EMBL" id="JAKLWS010000028">
    <property type="protein sequence ID" value="MCG2590209.1"/>
    <property type="molecule type" value="Genomic_DNA"/>
</dbReference>
<keyword evidence="2" id="KW-1185">Reference proteome</keyword>
<dbReference type="Gene3D" id="3.20.20.80">
    <property type="entry name" value="Glycosidases"/>
    <property type="match status" value="1"/>
</dbReference>
<protein>
    <recommendedName>
        <fullName evidence="3">Collagen-binding domain-containing protein</fullName>
    </recommendedName>
</protein>
<accession>A0ABS9KH82</accession>
<gene>
    <name evidence="1" type="ORF">L6773_16650</name>
</gene>
<evidence type="ECO:0008006" key="3">
    <source>
        <dbReference type="Google" id="ProtNLM"/>
    </source>
</evidence>
<reference evidence="1" key="2">
    <citation type="submission" date="2024-05" db="EMBL/GenBank/DDBJ databases">
        <title>Rhodohalobacter halophilus gen. nov., sp. nov., a moderately halophilic member of the family Balneolaceae.</title>
        <authorList>
            <person name="Xia J."/>
        </authorList>
    </citation>
    <scope>NUCLEOTIDE SEQUENCE</scope>
    <source>
        <strain evidence="1">WB101</strain>
    </source>
</reference>